<reference evidence="1" key="1">
    <citation type="submission" date="2018-05" db="EMBL/GenBank/DDBJ databases">
        <authorList>
            <person name="Lanie J.A."/>
            <person name="Ng W.-L."/>
            <person name="Kazmierczak K.M."/>
            <person name="Andrzejewski T.M."/>
            <person name="Davidsen T.M."/>
            <person name="Wayne K.J."/>
            <person name="Tettelin H."/>
            <person name="Glass J.I."/>
            <person name="Rusch D."/>
            <person name="Podicherti R."/>
            <person name="Tsui H.-C.T."/>
            <person name="Winkler M.E."/>
        </authorList>
    </citation>
    <scope>NUCLEOTIDE SEQUENCE</scope>
</reference>
<organism evidence="1">
    <name type="scientific">marine metagenome</name>
    <dbReference type="NCBI Taxonomy" id="408172"/>
    <lineage>
        <taxon>unclassified sequences</taxon>
        <taxon>metagenomes</taxon>
        <taxon>ecological metagenomes</taxon>
    </lineage>
</organism>
<dbReference type="AlphaFoldDB" id="A0A382PCT5"/>
<feature type="non-terminal residue" evidence="1">
    <location>
        <position position="43"/>
    </location>
</feature>
<protein>
    <submittedName>
        <fullName evidence="1">Uncharacterized protein</fullName>
    </submittedName>
</protein>
<accession>A0A382PCT5</accession>
<name>A0A382PCT5_9ZZZZ</name>
<sequence length="43" mass="4854">MDFSLLYTIIGFGLAAYSVIGNDSIQTLGTFLASNKERFKWYT</sequence>
<evidence type="ECO:0000313" key="1">
    <source>
        <dbReference type="EMBL" id="SVC70538.1"/>
    </source>
</evidence>
<proteinExistence type="predicted"/>
<dbReference type="EMBL" id="UINC01106109">
    <property type="protein sequence ID" value="SVC70538.1"/>
    <property type="molecule type" value="Genomic_DNA"/>
</dbReference>
<gene>
    <name evidence="1" type="ORF">METZ01_LOCUS323392</name>
</gene>